<comment type="caution">
    <text evidence="1">The sequence shown here is derived from an EMBL/GenBank/DDBJ whole genome shotgun (WGS) entry which is preliminary data.</text>
</comment>
<accession>A0ABV3Q760</accession>
<name>A0ABV3Q760_9BACL</name>
<protein>
    <submittedName>
        <fullName evidence="1">Uncharacterized protein</fullName>
    </submittedName>
</protein>
<evidence type="ECO:0000313" key="2">
    <source>
        <dbReference type="Proteomes" id="UP001556040"/>
    </source>
</evidence>
<proteinExistence type="predicted"/>
<gene>
    <name evidence="1" type="ORF">AB1471_15500</name>
</gene>
<keyword evidence="2" id="KW-1185">Reference proteome</keyword>
<reference evidence="1 2" key="1">
    <citation type="journal article" date="1979" name="Int. J. Syst. Evol. Microbiol.">
        <title>Bacillus globisporus subsp. marinus subsp. nov.</title>
        <authorList>
            <person name="Liu H."/>
        </authorList>
    </citation>
    <scope>NUCLEOTIDE SEQUENCE [LARGE SCALE GENOMIC DNA]</scope>
    <source>
        <strain evidence="1 2">DSM 1297</strain>
    </source>
</reference>
<dbReference type="EMBL" id="JBFMIA010000025">
    <property type="protein sequence ID" value="MEW9503182.1"/>
    <property type="molecule type" value="Genomic_DNA"/>
</dbReference>
<dbReference type="Proteomes" id="UP001556040">
    <property type="component" value="Unassembled WGS sequence"/>
</dbReference>
<organism evidence="1 2">
    <name type="scientific">Jeotgalibacillus marinus</name>
    <dbReference type="NCBI Taxonomy" id="86667"/>
    <lineage>
        <taxon>Bacteria</taxon>
        <taxon>Bacillati</taxon>
        <taxon>Bacillota</taxon>
        <taxon>Bacilli</taxon>
        <taxon>Bacillales</taxon>
        <taxon>Caryophanaceae</taxon>
        <taxon>Jeotgalibacillus</taxon>
    </lineage>
</organism>
<sequence>MKNVFLFSKLFLVTLLIVSIFTPKVIFASNEGENSKSIEEIELDILNMEDIQDEPDPIGNEHEYARGKSPAITVLDNGLIVAIKELDGILSYQLGEFKYEKIWWTSPINYDAGEEPSITTLPSGDDVMVVNQVFNNDTDEYDIYYTTGQFENGDMNWSERSKYTDGAGSKPSITTVDDSVVMVREYGTELHYSVGVIGETDVNWTLKGKYGEGHSPSITTLDNGDLLALHVEENASMYTMGEIARLGMVWTPSKEWHHTYSYDPAAVQLQNGKIIAAMEYDFLEGNRNLSWIRMGDVNHSTFEINWADMWTNHLNGSKNDLALLKDGYTVLNVRQGINDNVLWYSLGKQTLPHLMEWN</sequence>
<dbReference type="RefSeq" id="WP_367780669.1">
    <property type="nucleotide sequence ID" value="NZ_JBFMIA010000025.1"/>
</dbReference>
<evidence type="ECO:0000313" key="1">
    <source>
        <dbReference type="EMBL" id="MEW9503182.1"/>
    </source>
</evidence>